<accession>A0ABP8GQ04</accession>
<proteinExistence type="predicted"/>
<organism evidence="2 3">
    <name type="scientific">Pigmentiphaga soli</name>
    <dbReference type="NCBI Taxonomy" id="1007095"/>
    <lineage>
        <taxon>Bacteria</taxon>
        <taxon>Pseudomonadati</taxon>
        <taxon>Pseudomonadota</taxon>
        <taxon>Betaproteobacteria</taxon>
        <taxon>Burkholderiales</taxon>
        <taxon>Alcaligenaceae</taxon>
        <taxon>Pigmentiphaga</taxon>
    </lineage>
</organism>
<dbReference type="EMBL" id="BAABFO010000005">
    <property type="protein sequence ID" value="GAA4328238.1"/>
    <property type="molecule type" value="Genomic_DNA"/>
</dbReference>
<reference evidence="3" key="1">
    <citation type="journal article" date="2019" name="Int. J. Syst. Evol. Microbiol.">
        <title>The Global Catalogue of Microorganisms (GCM) 10K type strain sequencing project: providing services to taxonomists for standard genome sequencing and annotation.</title>
        <authorList>
            <consortium name="The Broad Institute Genomics Platform"/>
            <consortium name="The Broad Institute Genome Sequencing Center for Infectious Disease"/>
            <person name="Wu L."/>
            <person name="Ma J."/>
        </authorList>
    </citation>
    <scope>NUCLEOTIDE SEQUENCE [LARGE SCALE GENOMIC DNA]</scope>
    <source>
        <strain evidence="3">JCM 17666</strain>
    </source>
</reference>
<comment type="caution">
    <text evidence="2">The sequence shown here is derived from an EMBL/GenBank/DDBJ whole genome shotgun (WGS) entry which is preliminary data.</text>
</comment>
<dbReference type="Proteomes" id="UP001501671">
    <property type="component" value="Unassembled WGS sequence"/>
</dbReference>
<evidence type="ECO:0000313" key="3">
    <source>
        <dbReference type="Proteomes" id="UP001501671"/>
    </source>
</evidence>
<name>A0ABP8GQ04_9BURK</name>
<evidence type="ECO:0000259" key="1">
    <source>
        <dbReference type="Pfam" id="PF14330"/>
    </source>
</evidence>
<protein>
    <submittedName>
        <fullName evidence="2">DUF4387 domain-containing protein</fullName>
    </submittedName>
</protein>
<gene>
    <name evidence="2" type="ORF">GCM10023144_13840</name>
</gene>
<dbReference type="InterPro" id="IPR025496">
    <property type="entry name" value="DUF4387"/>
</dbReference>
<feature type="domain" description="DUF4387" evidence="1">
    <location>
        <begin position="4"/>
        <end position="100"/>
    </location>
</feature>
<dbReference type="Pfam" id="PF14330">
    <property type="entry name" value="DUF4387"/>
    <property type="match status" value="1"/>
</dbReference>
<dbReference type="RefSeq" id="WP_345247684.1">
    <property type="nucleotide sequence ID" value="NZ_BAABFO010000005.1"/>
</dbReference>
<sequence length="102" mass="11535">MTTLGELARLIRSKNAGPFELTFDIMFAEEENFRRVRDSKVLTRELIAGIYRVPPDDVKFFVVPEALAFKASIPRPRFQGDLLDTDGHGGQQYAPLVDIEIP</sequence>
<evidence type="ECO:0000313" key="2">
    <source>
        <dbReference type="EMBL" id="GAA4328238.1"/>
    </source>
</evidence>
<keyword evidence="3" id="KW-1185">Reference proteome</keyword>